<dbReference type="OrthoDB" id="3669612at2759"/>
<proteinExistence type="predicted"/>
<dbReference type="EMBL" id="ML996152">
    <property type="protein sequence ID" value="KAF2734062.1"/>
    <property type="molecule type" value="Genomic_DNA"/>
</dbReference>
<protein>
    <submittedName>
        <fullName evidence="2">Uncharacterized protein</fullName>
    </submittedName>
</protein>
<reference evidence="2" key="1">
    <citation type="journal article" date="2020" name="Stud. Mycol.">
        <title>101 Dothideomycetes genomes: a test case for predicting lifestyles and emergence of pathogens.</title>
        <authorList>
            <person name="Haridas S."/>
            <person name="Albert R."/>
            <person name="Binder M."/>
            <person name="Bloem J."/>
            <person name="Labutti K."/>
            <person name="Salamov A."/>
            <person name="Andreopoulos B."/>
            <person name="Baker S."/>
            <person name="Barry K."/>
            <person name="Bills G."/>
            <person name="Bluhm B."/>
            <person name="Cannon C."/>
            <person name="Castanera R."/>
            <person name="Culley D."/>
            <person name="Daum C."/>
            <person name="Ezra D."/>
            <person name="Gonzalez J."/>
            <person name="Henrissat B."/>
            <person name="Kuo A."/>
            <person name="Liang C."/>
            <person name="Lipzen A."/>
            <person name="Lutzoni F."/>
            <person name="Magnuson J."/>
            <person name="Mondo S."/>
            <person name="Nolan M."/>
            <person name="Ohm R."/>
            <person name="Pangilinan J."/>
            <person name="Park H.-J."/>
            <person name="Ramirez L."/>
            <person name="Alfaro M."/>
            <person name="Sun H."/>
            <person name="Tritt A."/>
            <person name="Yoshinaga Y."/>
            <person name="Zwiers L.-H."/>
            <person name="Turgeon B."/>
            <person name="Goodwin S."/>
            <person name="Spatafora J."/>
            <person name="Crous P."/>
            <person name="Grigoriev I."/>
        </authorList>
    </citation>
    <scope>NUCLEOTIDE SEQUENCE</scope>
    <source>
        <strain evidence="2">CBS 125425</strain>
    </source>
</reference>
<organism evidence="2 3">
    <name type="scientific">Polyplosphaeria fusca</name>
    <dbReference type="NCBI Taxonomy" id="682080"/>
    <lineage>
        <taxon>Eukaryota</taxon>
        <taxon>Fungi</taxon>
        <taxon>Dikarya</taxon>
        <taxon>Ascomycota</taxon>
        <taxon>Pezizomycotina</taxon>
        <taxon>Dothideomycetes</taxon>
        <taxon>Pleosporomycetidae</taxon>
        <taxon>Pleosporales</taxon>
        <taxon>Tetraplosphaeriaceae</taxon>
        <taxon>Polyplosphaeria</taxon>
    </lineage>
</organism>
<evidence type="ECO:0000313" key="2">
    <source>
        <dbReference type="EMBL" id="KAF2734062.1"/>
    </source>
</evidence>
<dbReference type="Proteomes" id="UP000799444">
    <property type="component" value="Unassembled WGS sequence"/>
</dbReference>
<feature type="region of interest" description="Disordered" evidence="1">
    <location>
        <begin position="47"/>
        <end position="66"/>
    </location>
</feature>
<dbReference type="AlphaFoldDB" id="A0A9P4QZJ4"/>
<name>A0A9P4QZJ4_9PLEO</name>
<gene>
    <name evidence="2" type="ORF">EJ04DRAFT_577121</name>
</gene>
<comment type="caution">
    <text evidence="2">The sequence shown here is derived from an EMBL/GenBank/DDBJ whole genome shotgun (WGS) entry which is preliminary data.</text>
</comment>
<accession>A0A9P4QZJ4</accession>
<keyword evidence="3" id="KW-1185">Reference proteome</keyword>
<evidence type="ECO:0000313" key="3">
    <source>
        <dbReference type="Proteomes" id="UP000799444"/>
    </source>
</evidence>
<evidence type="ECO:0000256" key="1">
    <source>
        <dbReference type="SAM" id="MobiDB-lite"/>
    </source>
</evidence>
<sequence>MRFVPELPPYTSITMTKSVHKQFRFPELDINIFPELDINISMQEGVASRQSDAHAHDADGDAAMQDGSHESFMNAADFEQHLRPWLTESQFDDDVYMRRVQYAGAPAYLSEAGSLLESQGVVDGRLPGPAEGTLKNPIMGLLSRDKWLEAFSDETWAEIVPALQLASLIMTENACQGPFKRFLYGQVMEEIFEDGTGRQYLEYDPDEDDFGPTWKGWALRDEKDKDDSHRHVQHEFEKLSSRLRGTFGAFDPAKFGESQTRGVHCVDRGFFGNAILLSKGAVLPGEDNGRHHTIVINANHLYYFMQSQKLRSPCSDVRTRWNLATTIVHETAHAFFARNYYGKEQDYREPCYDYFQNEPELGYGVEIELFSARLMCSSDAVKGSTTEISPRVQVKIEDGNLVSGRSSLVFPIDTSWMYRLFTEDRWTQI</sequence>